<keyword evidence="1" id="KW-0805">Transcription regulation</keyword>
<dbReference type="Proteomes" id="UP000244450">
    <property type="component" value="Unassembled WGS sequence"/>
</dbReference>
<dbReference type="GO" id="GO:0003700">
    <property type="term" value="F:DNA-binding transcription factor activity"/>
    <property type="evidence" value="ECO:0007669"/>
    <property type="project" value="TreeGrafter"/>
</dbReference>
<feature type="DNA-binding region" description="H-T-H motif" evidence="4">
    <location>
        <begin position="42"/>
        <end position="61"/>
    </location>
</feature>
<dbReference type="SUPFAM" id="SSF48498">
    <property type="entry name" value="Tetracyclin repressor-like, C-terminal domain"/>
    <property type="match status" value="1"/>
</dbReference>
<sequence length="207" mass="23400">MPAPGYTMGTTERKQRQKAAVRSAILQAAWELVQADGWQSLSIRRIADAIDYSVPVIYDHFANKNDILLEFAKRGYEGMYEAVQKAKARHAAPEARLEAMAYAYCDYARANTAQYQLMFGVGMNSCEMFRQVPRLGDMEALLEQAIAAVGEQYHATLNVHVKFRCLWAMLQGVNAAYIMEDNDAHCEQQQELILSDMIHTFIKGLKP</sequence>
<dbReference type="PANTHER" id="PTHR30055:SF234">
    <property type="entry name" value="HTH-TYPE TRANSCRIPTIONAL REGULATOR BETI"/>
    <property type="match status" value="1"/>
</dbReference>
<dbReference type="PRINTS" id="PR00455">
    <property type="entry name" value="HTHTETR"/>
</dbReference>
<evidence type="ECO:0000259" key="5">
    <source>
        <dbReference type="PROSITE" id="PS50977"/>
    </source>
</evidence>
<dbReference type="InterPro" id="IPR001647">
    <property type="entry name" value="HTH_TetR"/>
</dbReference>
<evidence type="ECO:0000313" key="6">
    <source>
        <dbReference type="EMBL" id="PUZ23092.1"/>
    </source>
</evidence>
<reference evidence="6 7" key="1">
    <citation type="submission" date="2018-04" db="EMBL/GenBank/DDBJ databases">
        <title>Chitinophaga fuyangensis sp. nov., isolated from soil in a chemical factory.</title>
        <authorList>
            <person name="Chen K."/>
        </authorList>
    </citation>
    <scope>NUCLEOTIDE SEQUENCE [LARGE SCALE GENOMIC DNA]</scope>
    <source>
        <strain evidence="6 7">LY-1</strain>
    </source>
</reference>
<dbReference type="SUPFAM" id="SSF46689">
    <property type="entry name" value="Homeodomain-like"/>
    <property type="match status" value="1"/>
</dbReference>
<evidence type="ECO:0000256" key="4">
    <source>
        <dbReference type="PROSITE-ProRule" id="PRU00335"/>
    </source>
</evidence>
<comment type="caution">
    <text evidence="6">The sequence shown here is derived from an EMBL/GenBank/DDBJ whole genome shotgun (WGS) entry which is preliminary data.</text>
</comment>
<keyword evidence="2 4" id="KW-0238">DNA-binding</keyword>
<dbReference type="EMBL" id="QCYK01000003">
    <property type="protein sequence ID" value="PUZ23092.1"/>
    <property type="molecule type" value="Genomic_DNA"/>
</dbReference>
<keyword evidence="7" id="KW-1185">Reference proteome</keyword>
<dbReference type="GO" id="GO:0000976">
    <property type="term" value="F:transcription cis-regulatory region binding"/>
    <property type="evidence" value="ECO:0007669"/>
    <property type="project" value="TreeGrafter"/>
</dbReference>
<dbReference type="OrthoDB" id="594604at2"/>
<organism evidence="6 7">
    <name type="scientific">Chitinophaga parva</name>
    <dbReference type="NCBI Taxonomy" id="2169414"/>
    <lineage>
        <taxon>Bacteria</taxon>
        <taxon>Pseudomonadati</taxon>
        <taxon>Bacteroidota</taxon>
        <taxon>Chitinophagia</taxon>
        <taxon>Chitinophagales</taxon>
        <taxon>Chitinophagaceae</taxon>
        <taxon>Chitinophaga</taxon>
    </lineage>
</organism>
<evidence type="ECO:0000256" key="2">
    <source>
        <dbReference type="ARBA" id="ARBA00023125"/>
    </source>
</evidence>
<dbReference type="AlphaFoldDB" id="A0A2T7BDD5"/>
<dbReference type="InterPro" id="IPR009057">
    <property type="entry name" value="Homeodomain-like_sf"/>
</dbReference>
<dbReference type="Gene3D" id="1.10.357.10">
    <property type="entry name" value="Tetracycline Repressor, domain 2"/>
    <property type="match status" value="1"/>
</dbReference>
<protein>
    <submittedName>
        <fullName evidence="6">TetR/AcrR family transcriptional regulator</fullName>
    </submittedName>
</protein>
<evidence type="ECO:0000256" key="1">
    <source>
        <dbReference type="ARBA" id="ARBA00023015"/>
    </source>
</evidence>
<dbReference type="PROSITE" id="PS50977">
    <property type="entry name" value="HTH_TETR_2"/>
    <property type="match status" value="1"/>
</dbReference>
<dbReference type="InterPro" id="IPR050109">
    <property type="entry name" value="HTH-type_TetR-like_transc_reg"/>
</dbReference>
<feature type="domain" description="HTH tetR-type" evidence="5">
    <location>
        <begin position="19"/>
        <end position="79"/>
    </location>
</feature>
<proteinExistence type="predicted"/>
<keyword evidence="3" id="KW-0804">Transcription</keyword>
<dbReference type="InterPro" id="IPR036271">
    <property type="entry name" value="Tet_transcr_reg_TetR-rel_C_sf"/>
</dbReference>
<evidence type="ECO:0000313" key="7">
    <source>
        <dbReference type="Proteomes" id="UP000244450"/>
    </source>
</evidence>
<evidence type="ECO:0000256" key="3">
    <source>
        <dbReference type="ARBA" id="ARBA00023163"/>
    </source>
</evidence>
<name>A0A2T7BDD5_9BACT</name>
<dbReference type="Pfam" id="PF00440">
    <property type="entry name" value="TetR_N"/>
    <property type="match status" value="1"/>
</dbReference>
<dbReference type="PANTHER" id="PTHR30055">
    <property type="entry name" value="HTH-TYPE TRANSCRIPTIONAL REGULATOR RUTR"/>
    <property type="match status" value="1"/>
</dbReference>
<gene>
    <name evidence="6" type="ORF">DCC81_22070</name>
</gene>
<accession>A0A2T7BDD5</accession>